<comment type="similarity">
    <text evidence="1">Belongs to the PRORSD1 family.</text>
</comment>
<dbReference type="EMBL" id="LNAM01000186">
    <property type="protein sequence ID" value="KSV58104.1"/>
    <property type="molecule type" value="Genomic_DNA"/>
</dbReference>
<name>A0A0V8QBX3_9FIRM</name>
<organism evidence="3 4">
    <name type="scientific">Acetivibrio ethanolgignens</name>
    <dbReference type="NCBI Taxonomy" id="290052"/>
    <lineage>
        <taxon>Bacteria</taxon>
        <taxon>Bacillati</taxon>
        <taxon>Bacillota</taxon>
        <taxon>Clostridia</taxon>
        <taxon>Eubacteriales</taxon>
        <taxon>Oscillospiraceae</taxon>
        <taxon>Acetivibrio</taxon>
    </lineage>
</organism>
<comment type="caution">
    <text evidence="3">The sequence shown here is derived from an EMBL/GenBank/DDBJ whole genome shotgun (WGS) entry which is preliminary data.</text>
</comment>
<dbReference type="AlphaFoldDB" id="A0A0V8QBX3"/>
<evidence type="ECO:0000313" key="4">
    <source>
        <dbReference type="Proteomes" id="UP000054874"/>
    </source>
</evidence>
<dbReference type="Proteomes" id="UP000054874">
    <property type="component" value="Unassembled WGS sequence"/>
</dbReference>
<dbReference type="CDD" id="cd04335">
    <property type="entry name" value="PrdX_deacylase"/>
    <property type="match status" value="1"/>
</dbReference>
<dbReference type="PANTHER" id="PTHR31423">
    <property type="entry name" value="YBAK DOMAIN-CONTAINING PROTEIN"/>
    <property type="match status" value="1"/>
</dbReference>
<evidence type="ECO:0000259" key="2">
    <source>
        <dbReference type="Pfam" id="PF04073"/>
    </source>
</evidence>
<gene>
    <name evidence="3" type="ORF">ASU35_03470</name>
</gene>
<dbReference type="RefSeq" id="WP_058353697.1">
    <property type="nucleotide sequence ID" value="NZ_CABMMD010000186.1"/>
</dbReference>
<evidence type="ECO:0000313" key="3">
    <source>
        <dbReference type="EMBL" id="KSV58104.1"/>
    </source>
</evidence>
<dbReference type="GO" id="GO:0002161">
    <property type="term" value="F:aminoacyl-tRNA deacylase activity"/>
    <property type="evidence" value="ECO:0007669"/>
    <property type="project" value="InterPro"/>
</dbReference>
<accession>A0A0V8QBX3</accession>
<keyword evidence="4" id="KW-1185">Reference proteome</keyword>
<dbReference type="OrthoDB" id="9798587at2"/>
<proteinExistence type="inferred from homology"/>
<dbReference type="STRING" id="290052.ASU35_03470"/>
<evidence type="ECO:0000256" key="1">
    <source>
        <dbReference type="ARBA" id="ARBA00010201"/>
    </source>
</evidence>
<protein>
    <recommendedName>
        <fullName evidence="2">YbaK/aminoacyl-tRNA synthetase-associated domain-containing protein</fullName>
    </recommendedName>
</protein>
<dbReference type="InterPro" id="IPR007214">
    <property type="entry name" value="YbaK/aa-tRNA-synth-assoc-dom"/>
</dbReference>
<dbReference type="InterPro" id="IPR036754">
    <property type="entry name" value="YbaK/aa-tRNA-synt-asso_dom_sf"/>
</dbReference>
<dbReference type="PANTHER" id="PTHR31423:SF3">
    <property type="entry name" value="PROLYL-TRNA SYNTHETASE ASSOCIATED DOMAIN-CONTAINING PROTEIN 1-RELATED"/>
    <property type="match status" value="1"/>
</dbReference>
<dbReference type="Pfam" id="PF04073">
    <property type="entry name" value="tRNA_edit"/>
    <property type="match status" value="1"/>
</dbReference>
<feature type="domain" description="YbaK/aminoacyl-tRNA synthetase-associated" evidence="2">
    <location>
        <begin position="25"/>
        <end position="151"/>
    </location>
</feature>
<dbReference type="Gene3D" id="3.90.960.10">
    <property type="entry name" value="YbaK/aminoacyl-tRNA synthetase-associated domain"/>
    <property type="match status" value="1"/>
</dbReference>
<dbReference type="SUPFAM" id="SSF55826">
    <property type="entry name" value="YbaK/ProRS associated domain"/>
    <property type="match status" value="1"/>
</dbReference>
<reference evidence="3 4" key="1">
    <citation type="submission" date="2015-11" db="EMBL/GenBank/DDBJ databases">
        <title>Butyribacter intestini gen. nov., sp. nov., a butyric acid-producing bacterium of the family Lachnospiraceae isolated from the human faeces.</title>
        <authorList>
            <person name="Zou Y."/>
            <person name="Xue W."/>
            <person name="Luo G."/>
            <person name="Lv M."/>
        </authorList>
    </citation>
    <scope>NUCLEOTIDE SEQUENCE [LARGE SCALE GENOMIC DNA]</scope>
    <source>
        <strain evidence="3 4">ACET-33324</strain>
    </source>
</reference>
<dbReference type="InterPro" id="IPR040285">
    <property type="entry name" value="ProX/PRXD1"/>
</dbReference>
<sequence length="165" mass="18815">MIAEVEKPLYEVLNELNIPYTRVEHEATITCEEADQCMGHLTGTPSKSLFLTNKKKTAFWLVLMNGNKPLNIKEFSPLIGEKHVSFASEEKMVEKLNLTPGMVSVFGLINNKEHDITVVVDTELREREKITFHPNINTATIEIPTDDMYRFIEHMGNPMVEITLP</sequence>